<keyword evidence="6" id="KW-1133">Transmembrane helix</keyword>
<gene>
    <name evidence="9" type="primary">TCTN2</name>
    <name evidence="9" type="ORF">BLAG_LOCUS24230</name>
</gene>
<dbReference type="PANTHER" id="PTHR14611">
    <property type="entry name" value="TECTONIC FAMILY MEMBER"/>
    <property type="match status" value="1"/>
</dbReference>
<comment type="similarity">
    <text evidence="1">Belongs to the tectonic family.</text>
</comment>
<evidence type="ECO:0000259" key="7">
    <source>
        <dbReference type="Pfam" id="PF07773"/>
    </source>
</evidence>
<proteinExistence type="inferred from homology"/>
<comment type="subunit">
    <text evidence="2">Part of the tectonic-like complex (also named B9 complex).</text>
</comment>
<protein>
    <submittedName>
        <fullName evidence="9">TCTN2 protein</fullName>
    </submittedName>
</protein>
<feature type="domain" description="Tectonic-1-3" evidence="7">
    <location>
        <begin position="350"/>
        <end position="514"/>
    </location>
</feature>
<evidence type="ECO:0000256" key="2">
    <source>
        <dbReference type="ARBA" id="ARBA00011495"/>
    </source>
</evidence>
<accession>A0A8K0F332</accession>
<keyword evidence="10" id="KW-1185">Reference proteome</keyword>
<evidence type="ECO:0000256" key="6">
    <source>
        <dbReference type="SAM" id="Phobius"/>
    </source>
</evidence>
<dbReference type="AlphaFoldDB" id="A0A8K0F332"/>
<evidence type="ECO:0000256" key="1">
    <source>
        <dbReference type="ARBA" id="ARBA00007633"/>
    </source>
</evidence>
<keyword evidence="6" id="KW-0812">Transmembrane</keyword>
<sequence>MLKSSNTDPKYQGRSAAFVFSSNVGTNITANLTIAEVVGTPLVERVIPNPAYVEAGPCPCDLWENQCDTECCCDTECTQDDLDIFTSCIQGALGGNQTKELAQYCSFSGGPQEDWDRLLCVERDNSPYLGLFYDNPSAIRTETAFRTTYEANSPQYSYDETERRETVETDSSLAYRFGVRCKGVPTPLSCYPPPLSNPPQVLSQHGGVTTVPTTVEYFCLTDPSVYVRSTTTADDVYIFNQTSLFADNVASAMQRCAFDDGFTFPPTPSLNGTTDTCSNVVLDVRYVLSWRGTELTGVASFVILGDVVMETVSPDDGTNSSTVLAQKFGVEFSYDSLNETADGTEIVDRSGIPGYDVGKVLLTGTLSLTNDSVENIGSSGLQVWSPGADGLCTSASRTAVTFGEDSISGCTVRLAWDNFQDCATLRADVRAQQEALVTAEFVSRGGNPNSTFITDWVPVINNDTADPTEAPTVAGLEPDVVDQLQGLCQDIPAALNLEILYADVGKENEFIIQEVVGARVSFSSTLWRLQCSGAFAAACYGNSSALVDLGNTSTIADLISGAVQSFYITSSVTFTRVPALTPTPVKRYYANDTNVCRRNACWEELFYPVSMAFAGGDFQLYQHNLGSGLVLALFIIAVFVITRPWW</sequence>
<organism evidence="9 10">
    <name type="scientific">Branchiostoma lanceolatum</name>
    <name type="common">Common lancelet</name>
    <name type="synonym">Amphioxus lanceolatum</name>
    <dbReference type="NCBI Taxonomy" id="7740"/>
    <lineage>
        <taxon>Eukaryota</taxon>
        <taxon>Metazoa</taxon>
        <taxon>Chordata</taxon>
        <taxon>Cephalochordata</taxon>
        <taxon>Leptocardii</taxon>
        <taxon>Amphioxiformes</taxon>
        <taxon>Branchiostomatidae</taxon>
        <taxon>Branchiostoma</taxon>
    </lineage>
</organism>
<evidence type="ECO:0000256" key="3">
    <source>
        <dbReference type="ARBA" id="ARBA00022729"/>
    </source>
</evidence>
<name>A0A8K0F332_BRALA</name>
<keyword evidence="5" id="KW-0325">Glycoprotein</keyword>
<dbReference type="GO" id="GO:0060271">
    <property type="term" value="P:cilium assembly"/>
    <property type="evidence" value="ECO:0007669"/>
    <property type="project" value="TreeGrafter"/>
</dbReference>
<keyword evidence="6" id="KW-0472">Membrane</keyword>
<dbReference type="InterPro" id="IPR040354">
    <property type="entry name" value="TCTN1-3"/>
</dbReference>
<keyword evidence="4" id="KW-0970">Cilium biogenesis/degradation</keyword>
<feature type="domain" description="Tectonic-1-3 N-terminal" evidence="8">
    <location>
        <begin position="43"/>
        <end position="101"/>
    </location>
</feature>
<dbReference type="OrthoDB" id="9282501at2759"/>
<evidence type="ECO:0000313" key="9">
    <source>
        <dbReference type="EMBL" id="CAH1272635.1"/>
    </source>
</evidence>
<evidence type="ECO:0000256" key="5">
    <source>
        <dbReference type="ARBA" id="ARBA00023180"/>
    </source>
</evidence>
<reference evidence="9" key="1">
    <citation type="submission" date="2022-01" db="EMBL/GenBank/DDBJ databases">
        <authorList>
            <person name="Braso-Vives M."/>
        </authorList>
    </citation>
    <scope>NUCLEOTIDE SEQUENCE</scope>
</reference>
<dbReference type="Proteomes" id="UP000838412">
    <property type="component" value="Chromosome 8"/>
</dbReference>
<evidence type="ECO:0000313" key="10">
    <source>
        <dbReference type="Proteomes" id="UP000838412"/>
    </source>
</evidence>
<feature type="transmembrane region" description="Helical" evidence="6">
    <location>
        <begin position="625"/>
        <end position="642"/>
    </location>
</feature>
<dbReference type="InterPro" id="IPR011677">
    <property type="entry name" value="TCTN1-3_dom"/>
</dbReference>
<evidence type="ECO:0000259" key="8">
    <source>
        <dbReference type="Pfam" id="PF25752"/>
    </source>
</evidence>
<evidence type="ECO:0000256" key="4">
    <source>
        <dbReference type="ARBA" id="ARBA00022794"/>
    </source>
</evidence>
<dbReference type="Pfam" id="PF07773">
    <property type="entry name" value="TCTN_DUF1619"/>
    <property type="match status" value="1"/>
</dbReference>
<keyword evidence="3" id="KW-0732">Signal</keyword>
<dbReference type="PANTHER" id="PTHR14611:SF6">
    <property type="entry name" value="TECTONIC-2"/>
    <property type="match status" value="1"/>
</dbReference>
<dbReference type="Pfam" id="PF25752">
    <property type="entry name" value="DUF1619_N"/>
    <property type="match status" value="1"/>
</dbReference>
<dbReference type="InterPro" id="IPR057724">
    <property type="entry name" value="TCTN1-3_N"/>
</dbReference>
<dbReference type="EMBL" id="OV696693">
    <property type="protein sequence ID" value="CAH1272635.1"/>
    <property type="molecule type" value="Genomic_DNA"/>
</dbReference>